<dbReference type="InterPro" id="IPR050439">
    <property type="entry name" value="ADAMTS_ADAMTS-like"/>
</dbReference>
<protein>
    <submittedName>
        <fullName evidence="2">Thrombospondin type-1 domain-containing protein 4</fullName>
    </submittedName>
</protein>
<dbReference type="OrthoDB" id="5781878at2759"/>
<dbReference type="PANTHER" id="PTHR13723:SF200">
    <property type="entry name" value="ADAM METALLOPEPTIDASE WITH THROMBOSPONDIN TYPE 1 MOTIF B, ISOFORM B"/>
    <property type="match status" value="1"/>
</dbReference>
<feature type="compositionally biased region" description="Basic and acidic residues" evidence="1">
    <location>
        <begin position="18"/>
        <end position="44"/>
    </location>
</feature>
<dbReference type="GO" id="GO:0006508">
    <property type="term" value="P:proteolysis"/>
    <property type="evidence" value="ECO:0007669"/>
    <property type="project" value="TreeGrafter"/>
</dbReference>
<dbReference type="PANTHER" id="PTHR13723">
    <property type="entry name" value="ADAMTS A DISINTEGRIN AND METALLOPROTEASE WITH THROMBOSPONDIN MOTIFS PROTEASE"/>
    <property type="match status" value="1"/>
</dbReference>
<evidence type="ECO:0000256" key="1">
    <source>
        <dbReference type="SAM" id="MobiDB-lite"/>
    </source>
</evidence>
<organism evidence="2 3">
    <name type="scientific">Eumeta variegata</name>
    <name type="common">Bagworm moth</name>
    <name type="synonym">Eumeta japonica</name>
    <dbReference type="NCBI Taxonomy" id="151549"/>
    <lineage>
        <taxon>Eukaryota</taxon>
        <taxon>Metazoa</taxon>
        <taxon>Ecdysozoa</taxon>
        <taxon>Arthropoda</taxon>
        <taxon>Hexapoda</taxon>
        <taxon>Insecta</taxon>
        <taxon>Pterygota</taxon>
        <taxon>Neoptera</taxon>
        <taxon>Endopterygota</taxon>
        <taxon>Lepidoptera</taxon>
        <taxon>Glossata</taxon>
        <taxon>Ditrysia</taxon>
        <taxon>Tineoidea</taxon>
        <taxon>Psychidae</taxon>
        <taxon>Oiketicinae</taxon>
        <taxon>Eumeta</taxon>
    </lineage>
</organism>
<proteinExistence type="predicted"/>
<gene>
    <name evidence="2" type="primary">Thsd4</name>
    <name evidence="2" type="ORF">EVAR_81063_1</name>
</gene>
<reference evidence="2 3" key="1">
    <citation type="journal article" date="2019" name="Commun. Biol.">
        <title>The bagworm genome reveals a unique fibroin gene that provides high tensile strength.</title>
        <authorList>
            <person name="Kono N."/>
            <person name="Nakamura H."/>
            <person name="Ohtoshi R."/>
            <person name="Tomita M."/>
            <person name="Numata K."/>
            <person name="Arakawa K."/>
        </authorList>
    </citation>
    <scope>NUCLEOTIDE SEQUENCE [LARGE SCALE GENOMIC DNA]</scope>
</reference>
<dbReference type="EMBL" id="BGZK01000037">
    <property type="protein sequence ID" value="GBP09780.1"/>
    <property type="molecule type" value="Genomic_DNA"/>
</dbReference>
<keyword evidence="3" id="KW-1185">Reference proteome</keyword>
<evidence type="ECO:0000313" key="3">
    <source>
        <dbReference type="Proteomes" id="UP000299102"/>
    </source>
</evidence>
<feature type="region of interest" description="Disordered" evidence="1">
    <location>
        <begin position="18"/>
        <end position="58"/>
    </location>
</feature>
<feature type="region of interest" description="Disordered" evidence="1">
    <location>
        <begin position="188"/>
        <end position="207"/>
    </location>
</feature>
<name>A0A4C1T8A8_EUMVA</name>
<dbReference type="GO" id="GO:0004222">
    <property type="term" value="F:metalloendopeptidase activity"/>
    <property type="evidence" value="ECO:0007669"/>
    <property type="project" value="TreeGrafter"/>
</dbReference>
<dbReference type="GO" id="GO:0031012">
    <property type="term" value="C:extracellular matrix"/>
    <property type="evidence" value="ECO:0007669"/>
    <property type="project" value="TreeGrafter"/>
</dbReference>
<accession>A0A4C1T8A8</accession>
<dbReference type="Proteomes" id="UP000299102">
    <property type="component" value="Unassembled WGS sequence"/>
</dbReference>
<sequence>MQTQNHLVDIIIASKLRKDEVAPQPKEKKNGLQLREDAEEDARRSQRPRLPRPGQALSRVQHCPVDSCRCRLQACPGPVREPRAAQCALYDRRPFRGRFYTWVPYVDDQLVQPQDVSGNSPCTLNCRPRGQHFYASLALVEDGTPCTRPGFRAICVQGSCKDIDKMLARKWGVVFPDGKSAAPGYRVTAASSGGVSADPSKRLANHR</sequence>
<dbReference type="AlphaFoldDB" id="A0A4C1T8A8"/>
<dbReference type="GO" id="GO:0030198">
    <property type="term" value="P:extracellular matrix organization"/>
    <property type="evidence" value="ECO:0007669"/>
    <property type="project" value="TreeGrafter"/>
</dbReference>
<evidence type="ECO:0000313" key="2">
    <source>
        <dbReference type="EMBL" id="GBP09780.1"/>
    </source>
</evidence>
<dbReference type="STRING" id="151549.A0A4C1T8A8"/>
<comment type="caution">
    <text evidence="2">The sequence shown here is derived from an EMBL/GenBank/DDBJ whole genome shotgun (WGS) entry which is preliminary data.</text>
</comment>